<keyword evidence="1" id="KW-0812">Transmembrane</keyword>
<keyword evidence="1" id="KW-0472">Membrane</keyword>
<name>A0A915YK12_9BACT</name>
<proteinExistence type="predicted"/>
<dbReference type="KEGG" id="aup:AsAng_0052930"/>
<organism evidence="2 3">
    <name type="scientific">Aureispira anguillae</name>
    <dbReference type="NCBI Taxonomy" id="2864201"/>
    <lineage>
        <taxon>Bacteria</taxon>
        <taxon>Pseudomonadati</taxon>
        <taxon>Bacteroidota</taxon>
        <taxon>Saprospiria</taxon>
        <taxon>Saprospirales</taxon>
        <taxon>Saprospiraceae</taxon>
        <taxon>Aureispira</taxon>
    </lineage>
</organism>
<protein>
    <submittedName>
        <fullName evidence="2">Uncharacterized protein</fullName>
    </submittedName>
</protein>
<evidence type="ECO:0000256" key="1">
    <source>
        <dbReference type="SAM" id="Phobius"/>
    </source>
</evidence>
<keyword evidence="3" id="KW-1185">Reference proteome</keyword>
<gene>
    <name evidence="2" type="ORF">AsAng_0052930</name>
</gene>
<dbReference type="EMBL" id="AP026867">
    <property type="protein sequence ID" value="BDS14513.1"/>
    <property type="molecule type" value="Genomic_DNA"/>
</dbReference>
<sequence length="240" mass="27655">MAINSSCKLRKSLSLLFNVIVMYKLYVFLLLFSLVVACGEKHSGCYVEYGFEFPLSVTPKDVFSIGDTIWYEMDLPNQLLDKNSGDYFDFTGYELFFKLSSSKVDTDFVYNTTHLFDIHAEIGEVTTEINGFVYTHFHFKSINEKHFKIGLIPKKKGCYDTEISLANIFYDKEENNDLNIGDTDCWEYLRPDTYAFTNNGQSNHYLVDGICLYSPYDSLLICHVDSIQHTRGAYAFCVKD</sequence>
<feature type="transmembrane region" description="Helical" evidence="1">
    <location>
        <begin position="12"/>
        <end position="36"/>
    </location>
</feature>
<evidence type="ECO:0000313" key="2">
    <source>
        <dbReference type="EMBL" id="BDS14513.1"/>
    </source>
</evidence>
<accession>A0A915YK12</accession>
<dbReference type="AlphaFoldDB" id="A0A915YK12"/>
<evidence type="ECO:0000313" key="3">
    <source>
        <dbReference type="Proteomes" id="UP001060919"/>
    </source>
</evidence>
<reference evidence="2" key="1">
    <citation type="submission" date="2022-09" db="EMBL/GenBank/DDBJ databases">
        <title>Aureispira anguillicida sp. nov., isolated from Leptocephalus of Japanese eel Anguilla japonica.</title>
        <authorList>
            <person name="Yuasa K."/>
            <person name="Mekata T."/>
            <person name="Ikunari K."/>
        </authorList>
    </citation>
    <scope>NUCLEOTIDE SEQUENCE</scope>
    <source>
        <strain evidence="2">EL160426</strain>
    </source>
</reference>
<keyword evidence="1" id="KW-1133">Transmembrane helix</keyword>
<dbReference type="Proteomes" id="UP001060919">
    <property type="component" value="Chromosome"/>
</dbReference>